<dbReference type="InterPro" id="IPR007156">
    <property type="entry name" value="MamQ_LemA"/>
</dbReference>
<dbReference type="GO" id="GO:0016020">
    <property type="term" value="C:membrane"/>
    <property type="evidence" value="ECO:0007669"/>
    <property type="project" value="UniProtKB-SubCell"/>
</dbReference>
<evidence type="ECO:0000256" key="2">
    <source>
        <dbReference type="ARBA" id="ARBA00008854"/>
    </source>
</evidence>
<dbReference type="EMBL" id="VDUY01000006">
    <property type="protein sequence ID" value="TXL64178.1"/>
    <property type="molecule type" value="Genomic_DNA"/>
</dbReference>
<protein>
    <submittedName>
        <fullName evidence="6">LemA family protein</fullName>
    </submittedName>
</protein>
<accession>A0A5C8NSL4</accession>
<dbReference type="AlphaFoldDB" id="A0A5C8NSL4"/>
<proteinExistence type="inferred from homology"/>
<reference evidence="6 7" key="1">
    <citation type="submission" date="2019-06" db="EMBL/GenBank/DDBJ databases">
        <title>Quisquiliibacterium sp. nov., isolated from a maize field.</title>
        <authorList>
            <person name="Lin S.-Y."/>
            <person name="Tsai C.-F."/>
            <person name="Young C.-C."/>
        </authorList>
    </citation>
    <scope>NUCLEOTIDE SEQUENCE [LARGE SCALE GENOMIC DNA]</scope>
    <source>
        <strain evidence="6 7">CC-CFT501</strain>
    </source>
</reference>
<keyword evidence="5" id="KW-0472">Membrane</keyword>
<comment type="similarity">
    <text evidence="2">Belongs to the LemA family.</text>
</comment>
<evidence type="ECO:0000256" key="3">
    <source>
        <dbReference type="ARBA" id="ARBA00022692"/>
    </source>
</evidence>
<dbReference type="OrthoDB" id="9804152at2"/>
<sequence>MSSGQVLFVVLLVLPLVWGVLAYNRFVLLRNRCENAFSQIDVQLRRRHDLIPNLVAATRGYLDHERRTLEAVIAARQQVGEASAGARSHPADPRAIETLERAEAMLAGPLSRLLALVESYPELQGDETVRRLTEALTTTENRITFARQAYNDQAAAYNTGIESFPASLVAALFGFVRRRMLRPVTPAQREPVPVAL</sequence>
<evidence type="ECO:0000256" key="1">
    <source>
        <dbReference type="ARBA" id="ARBA00004167"/>
    </source>
</evidence>
<dbReference type="Proteomes" id="UP000321548">
    <property type="component" value="Unassembled WGS sequence"/>
</dbReference>
<dbReference type="Gene3D" id="1.20.1440.20">
    <property type="entry name" value="LemA-like domain"/>
    <property type="match status" value="1"/>
</dbReference>
<comment type="caution">
    <text evidence="6">The sequence shown here is derived from an EMBL/GenBank/DDBJ whole genome shotgun (WGS) entry which is preliminary data.</text>
</comment>
<evidence type="ECO:0000256" key="4">
    <source>
        <dbReference type="ARBA" id="ARBA00022989"/>
    </source>
</evidence>
<dbReference type="RefSeq" id="WP_147705239.1">
    <property type="nucleotide sequence ID" value="NZ_VDUY01000006.1"/>
</dbReference>
<dbReference type="Pfam" id="PF04011">
    <property type="entry name" value="LemA"/>
    <property type="match status" value="1"/>
</dbReference>
<keyword evidence="3" id="KW-0812">Transmembrane</keyword>
<dbReference type="PANTHER" id="PTHR34478">
    <property type="entry name" value="PROTEIN LEMA"/>
    <property type="match status" value="1"/>
</dbReference>
<dbReference type="SUPFAM" id="SSF140478">
    <property type="entry name" value="LemA-like"/>
    <property type="match status" value="1"/>
</dbReference>
<dbReference type="InterPro" id="IPR023353">
    <property type="entry name" value="LemA-like_dom_sf"/>
</dbReference>
<keyword evidence="7" id="KW-1185">Reference proteome</keyword>
<dbReference type="PANTHER" id="PTHR34478:SF1">
    <property type="entry name" value="PROTEIN LEMA"/>
    <property type="match status" value="1"/>
</dbReference>
<gene>
    <name evidence="6" type="ORF">FHP08_14645</name>
</gene>
<evidence type="ECO:0000256" key="5">
    <source>
        <dbReference type="ARBA" id="ARBA00023136"/>
    </source>
</evidence>
<evidence type="ECO:0000313" key="6">
    <source>
        <dbReference type="EMBL" id="TXL64178.1"/>
    </source>
</evidence>
<organism evidence="6 7">
    <name type="scientific">Zeimonas arvi</name>
    <dbReference type="NCBI Taxonomy" id="2498847"/>
    <lineage>
        <taxon>Bacteria</taxon>
        <taxon>Pseudomonadati</taxon>
        <taxon>Pseudomonadota</taxon>
        <taxon>Betaproteobacteria</taxon>
        <taxon>Burkholderiales</taxon>
        <taxon>Burkholderiaceae</taxon>
        <taxon>Zeimonas</taxon>
    </lineage>
</organism>
<name>A0A5C8NSL4_9BURK</name>
<comment type="subcellular location">
    <subcellularLocation>
        <location evidence="1">Membrane</location>
        <topology evidence="1">Single-pass membrane protein</topology>
    </subcellularLocation>
</comment>
<evidence type="ECO:0000313" key="7">
    <source>
        <dbReference type="Proteomes" id="UP000321548"/>
    </source>
</evidence>
<keyword evidence="4" id="KW-1133">Transmembrane helix</keyword>